<accession>A0A0A9GTT8</accession>
<dbReference type="AlphaFoldDB" id="A0A0A9GTT8"/>
<reference evidence="1" key="2">
    <citation type="journal article" date="2015" name="Data Brief">
        <title>Shoot transcriptome of the giant reed, Arundo donax.</title>
        <authorList>
            <person name="Barrero R.A."/>
            <person name="Guerrero F.D."/>
            <person name="Moolhuijzen P."/>
            <person name="Goolsby J.A."/>
            <person name="Tidwell J."/>
            <person name="Bellgard S.E."/>
            <person name="Bellgard M.I."/>
        </authorList>
    </citation>
    <scope>NUCLEOTIDE SEQUENCE</scope>
    <source>
        <tissue evidence="1">Shoot tissue taken approximately 20 cm above the soil surface</tissue>
    </source>
</reference>
<organism evidence="1">
    <name type="scientific">Arundo donax</name>
    <name type="common">Giant reed</name>
    <name type="synonym">Donax arundinaceus</name>
    <dbReference type="NCBI Taxonomy" id="35708"/>
    <lineage>
        <taxon>Eukaryota</taxon>
        <taxon>Viridiplantae</taxon>
        <taxon>Streptophyta</taxon>
        <taxon>Embryophyta</taxon>
        <taxon>Tracheophyta</taxon>
        <taxon>Spermatophyta</taxon>
        <taxon>Magnoliopsida</taxon>
        <taxon>Liliopsida</taxon>
        <taxon>Poales</taxon>
        <taxon>Poaceae</taxon>
        <taxon>PACMAD clade</taxon>
        <taxon>Arundinoideae</taxon>
        <taxon>Arundineae</taxon>
        <taxon>Arundo</taxon>
    </lineage>
</organism>
<dbReference type="EMBL" id="GBRH01170947">
    <property type="protein sequence ID" value="JAE26949.1"/>
    <property type="molecule type" value="Transcribed_RNA"/>
</dbReference>
<reference evidence="1" key="1">
    <citation type="submission" date="2014-09" db="EMBL/GenBank/DDBJ databases">
        <authorList>
            <person name="Magalhaes I.L.F."/>
            <person name="Oliveira U."/>
            <person name="Santos F.R."/>
            <person name="Vidigal T.H.D.A."/>
            <person name="Brescovit A.D."/>
            <person name="Santos A.J."/>
        </authorList>
    </citation>
    <scope>NUCLEOTIDE SEQUENCE</scope>
    <source>
        <tissue evidence="1">Shoot tissue taken approximately 20 cm above the soil surface</tissue>
    </source>
</reference>
<protein>
    <submittedName>
        <fullName evidence="1">Uncharacterized protein</fullName>
    </submittedName>
</protein>
<sequence length="32" mass="3519">MTVVAADKLIECDCVREIYFGRTSEDLLGLAS</sequence>
<name>A0A0A9GTT8_ARUDO</name>
<proteinExistence type="predicted"/>
<evidence type="ECO:0000313" key="1">
    <source>
        <dbReference type="EMBL" id="JAE26949.1"/>
    </source>
</evidence>